<dbReference type="EMBL" id="ASHM01033261">
    <property type="protein sequence ID" value="PNX77972.1"/>
    <property type="molecule type" value="Genomic_DNA"/>
</dbReference>
<dbReference type="Proteomes" id="UP000236291">
    <property type="component" value="Unassembled WGS sequence"/>
</dbReference>
<comment type="caution">
    <text evidence="2">The sequence shown here is derived from an EMBL/GenBank/DDBJ whole genome shotgun (WGS) entry which is preliminary data.</text>
</comment>
<dbReference type="Gene3D" id="3.80.10.10">
    <property type="entry name" value="Ribonuclease Inhibitor"/>
    <property type="match status" value="1"/>
</dbReference>
<reference evidence="2 3" key="1">
    <citation type="journal article" date="2014" name="Am. J. Bot.">
        <title>Genome assembly and annotation for red clover (Trifolium pratense; Fabaceae).</title>
        <authorList>
            <person name="Istvanek J."/>
            <person name="Jaros M."/>
            <person name="Krenek A."/>
            <person name="Repkova J."/>
        </authorList>
    </citation>
    <scope>NUCLEOTIDE SEQUENCE [LARGE SCALE GENOMIC DNA]</scope>
    <source>
        <strain evidence="3">cv. Tatra</strain>
        <tissue evidence="2">Young leaves</tissue>
    </source>
</reference>
<dbReference type="AlphaFoldDB" id="A0A2K3LHF6"/>
<dbReference type="PANTHER" id="PTHR47186">
    <property type="entry name" value="LEUCINE-RICH REPEAT-CONTAINING PROTEIN 57"/>
    <property type="match status" value="1"/>
</dbReference>
<dbReference type="InterPro" id="IPR056789">
    <property type="entry name" value="LRR_R13L1-DRL21"/>
</dbReference>
<organism evidence="2 3">
    <name type="scientific">Trifolium pratense</name>
    <name type="common">Red clover</name>
    <dbReference type="NCBI Taxonomy" id="57577"/>
    <lineage>
        <taxon>Eukaryota</taxon>
        <taxon>Viridiplantae</taxon>
        <taxon>Streptophyta</taxon>
        <taxon>Embryophyta</taxon>
        <taxon>Tracheophyta</taxon>
        <taxon>Spermatophyta</taxon>
        <taxon>Magnoliopsida</taxon>
        <taxon>eudicotyledons</taxon>
        <taxon>Gunneridae</taxon>
        <taxon>Pentapetalae</taxon>
        <taxon>rosids</taxon>
        <taxon>fabids</taxon>
        <taxon>Fabales</taxon>
        <taxon>Fabaceae</taxon>
        <taxon>Papilionoideae</taxon>
        <taxon>50 kb inversion clade</taxon>
        <taxon>NPAAA clade</taxon>
        <taxon>Hologalegina</taxon>
        <taxon>IRL clade</taxon>
        <taxon>Trifolieae</taxon>
        <taxon>Trifolium</taxon>
    </lineage>
</organism>
<sequence>MHDLVRDLATFLGGEFYSRREEVCNETKIGTMTRHLSFSKFNDPVHEKCDVFGRAKHLRTLFAINFISPPPFNNEKIACTILSNLKCLRVLSLRNFRGLVEVPDSIDELIHLHYLNLTWTHIKSLPESLCNLYNLQTLKLQNCMSLTRLPNDMQNLVSLCHLDISGCYELEVTPREMSKLIHLQHLSNYDVGTHKDNGIKELGTLSNLHGSLSIKKLENVINSSEASAAKIMDKKYLEKLCLSWSEDVKDHFTNSQSEMDILDKLQPTKNLKRLEVHGYRGTRFPKWVGDSSYQNLTGLYLFGCPNCCILPQLGRLHSLKDLAIRRMSMLETIGYEYGDSSSRTLFPSLEYLEFNDMPCWKMWHHSRVSEDSFPVLKSLVILDCPKLEGDLPSHLPVLETIKIERCNQLGSSLPKASSIRKLCITESNKVVVHELPLSLEELRIHGREVTNSAFEAIDITLLTSLQTFDINDSSSVISFMGDCLPTSLKFMSKEKPPTQVTSHF</sequence>
<dbReference type="PANTHER" id="PTHR47186:SF42">
    <property type="entry name" value="DISEASE RESISTANCE RPP13-LIKE PROTEIN 1"/>
    <property type="match status" value="1"/>
</dbReference>
<dbReference type="STRING" id="57577.A0A2K3LHF6"/>
<dbReference type="SUPFAM" id="SSF52058">
    <property type="entry name" value="L domain-like"/>
    <property type="match status" value="1"/>
</dbReference>
<name>A0A2K3LHF6_TRIPR</name>
<evidence type="ECO:0000259" key="1">
    <source>
        <dbReference type="Pfam" id="PF25019"/>
    </source>
</evidence>
<protein>
    <submittedName>
        <fullName evidence="2">NB-LRR type disease resistance protein Rps1-k-2</fullName>
    </submittedName>
</protein>
<feature type="domain" description="R13L1/DRL21-like LRR repeat region" evidence="1">
    <location>
        <begin position="199"/>
        <end position="327"/>
    </location>
</feature>
<gene>
    <name evidence="2" type="ORF">L195_g033945</name>
</gene>
<accession>A0A2K3LHF6</accession>
<reference evidence="2 3" key="2">
    <citation type="journal article" date="2017" name="Front. Plant Sci.">
        <title>Gene Classification and Mining of Molecular Markers Useful in Red Clover (Trifolium pratense) Breeding.</title>
        <authorList>
            <person name="Istvanek J."/>
            <person name="Dluhosova J."/>
            <person name="Dluhos P."/>
            <person name="Patkova L."/>
            <person name="Nedelnik J."/>
            <person name="Repkova J."/>
        </authorList>
    </citation>
    <scope>NUCLEOTIDE SEQUENCE [LARGE SCALE GENOMIC DNA]</scope>
    <source>
        <strain evidence="3">cv. Tatra</strain>
        <tissue evidence="2">Young leaves</tissue>
    </source>
</reference>
<evidence type="ECO:0000313" key="3">
    <source>
        <dbReference type="Proteomes" id="UP000236291"/>
    </source>
</evidence>
<dbReference type="InterPro" id="IPR032675">
    <property type="entry name" value="LRR_dom_sf"/>
</dbReference>
<evidence type="ECO:0000313" key="2">
    <source>
        <dbReference type="EMBL" id="PNX77972.1"/>
    </source>
</evidence>
<dbReference type="Pfam" id="PF25019">
    <property type="entry name" value="LRR_R13L1-DRL21"/>
    <property type="match status" value="1"/>
</dbReference>
<proteinExistence type="predicted"/>